<protein>
    <recommendedName>
        <fullName evidence="9">Phosphatidic acid phosphatase type 2/haloperoxidase domain-containing protein</fullName>
    </recommendedName>
</protein>
<proteinExistence type="inferred from homology"/>
<name>A0A0S3SLY7_PHAAN</name>
<feature type="transmembrane region" description="Helical" evidence="8">
    <location>
        <begin position="66"/>
        <end position="89"/>
    </location>
</feature>
<feature type="transmembrane region" description="Helical" evidence="8">
    <location>
        <begin position="167"/>
        <end position="183"/>
    </location>
</feature>
<dbReference type="FunFam" id="1.20.144.10:FF:000001">
    <property type="entry name" value="Lipid phosphate phosphatase 2"/>
    <property type="match status" value="1"/>
</dbReference>
<dbReference type="InterPro" id="IPR036938">
    <property type="entry name" value="PAP2/HPO_sf"/>
</dbReference>
<dbReference type="Gene3D" id="1.20.144.10">
    <property type="entry name" value="Phosphatidic acid phosphatase type 2/haloperoxidase"/>
    <property type="match status" value="1"/>
</dbReference>
<dbReference type="GO" id="GO:0046839">
    <property type="term" value="P:phospholipid dephosphorylation"/>
    <property type="evidence" value="ECO:0007669"/>
    <property type="project" value="TreeGrafter"/>
</dbReference>
<comment type="similarity">
    <text evidence="2">Belongs to the PA-phosphatase related phosphoesterase family.</text>
</comment>
<keyword evidence="6 8" id="KW-0472">Membrane</keyword>
<dbReference type="PANTHER" id="PTHR10165:SF35">
    <property type="entry name" value="RE23632P"/>
    <property type="match status" value="1"/>
</dbReference>
<evidence type="ECO:0000256" key="4">
    <source>
        <dbReference type="ARBA" id="ARBA00022801"/>
    </source>
</evidence>
<evidence type="ECO:0000313" key="11">
    <source>
        <dbReference type="Proteomes" id="UP000291084"/>
    </source>
</evidence>
<feature type="transmembrane region" description="Helical" evidence="8">
    <location>
        <begin position="26"/>
        <end position="46"/>
    </location>
</feature>
<dbReference type="SMART" id="SM00014">
    <property type="entry name" value="acidPPc"/>
    <property type="match status" value="1"/>
</dbReference>
<dbReference type="EMBL" id="AP015041">
    <property type="protein sequence ID" value="BAT93815.1"/>
    <property type="molecule type" value="Genomic_DNA"/>
</dbReference>
<dbReference type="SUPFAM" id="SSF48317">
    <property type="entry name" value="Acid phosphatase/Vanadium-dependent haloperoxidase"/>
    <property type="match status" value="1"/>
</dbReference>
<sequence length="342" mass="38731">MPEIQLGMHTIRSHGTRVARIHMHDWLILLLLVIIDAVLNIIEPFHRFVGEGMMTDLRYPLKGNTIPFWAVPIVAILLPLAVFLVYYFIRKDVYDFHHAILGLLFSVLITAVITDAIKDGVGRPRPDFFWRCFPDGKGVFDPVTSDVRCTGDKGVIKEGHKSFPSGHTSWSFAGLVYLSWYLSGKIRVFDRRGHVAKLCLVFLPVLVAAMIGVSRVDDYWHHWQDVFAGGLIGTTIASFCYLQFYPPPYDLDDIEEKCLDHNCVRIYIIVCVGWGPHAYFQMLAETRNGSQPSTVNNEIHHVQSSELQAVSVYIPPQHDADTRVNSWDSSPMLGASQNVRTH</sequence>
<dbReference type="GO" id="GO:0016020">
    <property type="term" value="C:membrane"/>
    <property type="evidence" value="ECO:0007669"/>
    <property type="project" value="UniProtKB-SubCell"/>
</dbReference>
<keyword evidence="3 8" id="KW-0812">Transmembrane</keyword>
<evidence type="ECO:0000256" key="7">
    <source>
        <dbReference type="SAM" id="MobiDB-lite"/>
    </source>
</evidence>
<dbReference type="AlphaFoldDB" id="A0A0S3SLY7"/>
<organism evidence="10 11">
    <name type="scientific">Vigna angularis var. angularis</name>
    <dbReference type="NCBI Taxonomy" id="157739"/>
    <lineage>
        <taxon>Eukaryota</taxon>
        <taxon>Viridiplantae</taxon>
        <taxon>Streptophyta</taxon>
        <taxon>Embryophyta</taxon>
        <taxon>Tracheophyta</taxon>
        <taxon>Spermatophyta</taxon>
        <taxon>Magnoliopsida</taxon>
        <taxon>eudicotyledons</taxon>
        <taxon>Gunneridae</taxon>
        <taxon>Pentapetalae</taxon>
        <taxon>rosids</taxon>
        <taxon>fabids</taxon>
        <taxon>Fabales</taxon>
        <taxon>Fabaceae</taxon>
        <taxon>Papilionoideae</taxon>
        <taxon>50 kb inversion clade</taxon>
        <taxon>NPAAA clade</taxon>
        <taxon>indigoferoid/millettioid clade</taxon>
        <taxon>Phaseoleae</taxon>
        <taxon>Vigna</taxon>
    </lineage>
</organism>
<feature type="domain" description="Phosphatidic acid phosphatase type 2/haloperoxidase" evidence="9">
    <location>
        <begin position="98"/>
        <end position="241"/>
    </location>
</feature>
<feature type="transmembrane region" description="Helical" evidence="8">
    <location>
        <begin position="96"/>
        <end position="117"/>
    </location>
</feature>
<evidence type="ECO:0000256" key="1">
    <source>
        <dbReference type="ARBA" id="ARBA00004141"/>
    </source>
</evidence>
<dbReference type="GO" id="GO:0006644">
    <property type="term" value="P:phospholipid metabolic process"/>
    <property type="evidence" value="ECO:0007669"/>
    <property type="project" value="InterPro"/>
</dbReference>
<evidence type="ECO:0000256" key="3">
    <source>
        <dbReference type="ARBA" id="ARBA00022692"/>
    </source>
</evidence>
<dbReference type="InterPro" id="IPR043216">
    <property type="entry name" value="PAP-like"/>
</dbReference>
<feature type="transmembrane region" description="Helical" evidence="8">
    <location>
        <begin position="195"/>
        <end position="214"/>
    </location>
</feature>
<evidence type="ECO:0000259" key="9">
    <source>
        <dbReference type="SMART" id="SM00014"/>
    </source>
</evidence>
<accession>A0A0S3SLY7</accession>
<dbReference type="OrthoDB" id="10030083at2759"/>
<comment type="subcellular location">
    <subcellularLocation>
        <location evidence="1">Membrane</location>
        <topology evidence="1">Multi-pass membrane protein</topology>
    </subcellularLocation>
</comment>
<dbReference type="PANTHER" id="PTHR10165">
    <property type="entry name" value="LIPID PHOSPHATE PHOSPHATASE"/>
    <property type="match status" value="1"/>
</dbReference>
<feature type="transmembrane region" description="Helical" evidence="8">
    <location>
        <begin position="226"/>
        <end position="244"/>
    </location>
</feature>
<evidence type="ECO:0000313" key="10">
    <source>
        <dbReference type="EMBL" id="BAT93815.1"/>
    </source>
</evidence>
<gene>
    <name evidence="10" type="primary">Vigan.08G035200</name>
    <name evidence="10" type="ORF">VIGAN_08035200</name>
</gene>
<keyword evidence="5 8" id="KW-1133">Transmembrane helix</keyword>
<dbReference type="Proteomes" id="UP000291084">
    <property type="component" value="Chromosome 8"/>
</dbReference>
<dbReference type="CDD" id="cd03390">
    <property type="entry name" value="PAP2_containing_1_like"/>
    <property type="match status" value="1"/>
</dbReference>
<evidence type="ECO:0000256" key="5">
    <source>
        <dbReference type="ARBA" id="ARBA00022989"/>
    </source>
</evidence>
<dbReference type="GO" id="GO:0008195">
    <property type="term" value="F:phosphatidate phosphatase activity"/>
    <property type="evidence" value="ECO:0007669"/>
    <property type="project" value="TreeGrafter"/>
</dbReference>
<feature type="region of interest" description="Disordered" evidence="7">
    <location>
        <begin position="323"/>
        <end position="342"/>
    </location>
</feature>
<keyword evidence="4" id="KW-0378">Hydrolase</keyword>
<keyword evidence="11" id="KW-1185">Reference proteome</keyword>
<dbReference type="Pfam" id="PF01569">
    <property type="entry name" value="PAP2"/>
    <property type="match status" value="1"/>
</dbReference>
<dbReference type="InterPro" id="IPR000326">
    <property type="entry name" value="PAP2/HPO"/>
</dbReference>
<reference evidence="10 11" key="1">
    <citation type="journal article" date="2015" name="Sci. Rep.">
        <title>The power of single molecule real-time sequencing technology in the de novo assembly of a eukaryotic genome.</title>
        <authorList>
            <person name="Sakai H."/>
            <person name="Naito K."/>
            <person name="Ogiso-Tanaka E."/>
            <person name="Takahashi Y."/>
            <person name="Iseki K."/>
            <person name="Muto C."/>
            <person name="Satou K."/>
            <person name="Teruya K."/>
            <person name="Shiroma A."/>
            <person name="Shimoji M."/>
            <person name="Hirano T."/>
            <person name="Itoh T."/>
            <person name="Kaga A."/>
            <person name="Tomooka N."/>
        </authorList>
    </citation>
    <scope>NUCLEOTIDE SEQUENCE [LARGE SCALE GENOMIC DNA]</scope>
    <source>
        <strain evidence="11">cv. Shumari</strain>
    </source>
</reference>
<evidence type="ECO:0000256" key="6">
    <source>
        <dbReference type="ARBA" id="ARBA00023136"/>
    </source>
</evidence>
<evidence type="ECO:0000256" key="8">
    <source>
        <dbReference type="SAM" id="Phobius"/>
    </source>
</evidence>
<evidence type="ECO:0000256" key="2">
    <source>
        <dbReference type="ARBA" id="ARBA00008816"/>
    </source>
</evidence>